<dbReference type="SMART" id="SM00345">
    <property type="entry name" value="HTH_GNTR"/>
    <property type="match status" value="1"/>
</dbReference>
<dbReference type="RefSeq" id="WP_093953648.1">
    <property type="nucleotide sequence ID" value="NZ_NMUL01000067.1"/>
</dbReference>
<dbReference type="InterPro" id="IPR036390">
    <property type="entry name" value="WH_DNA-bd_sf"/>
</dbReference>
<dbReference type="GO" id="GO:0003677">
    <property type="term" value="F:DNA binding"/>
    <property type="evidence" value="ECO:0007669"/>
    <property type="project" value="UniProtKB-KW"/>
</dbReference>
<evidence type="ECO:0000313" key="6">
    <source>
        <dbReference type="Proteomes" id="UP000215199"/>
    </source>
</evidence>
<gene>
    <name evidence="5" type="ORF">CF165_44595</name>
</gene>
<dbReference type="Gene3D" id="1.10.10.10">
    <property type="entry name" value="Winged helix-like DNA-binding domain superfamily/Winged helix DNA-binding domain"/>
    <property type="match status" value="1"/>
</dbReference>
<dbReference type="PROSITE" id="PS50949">
    <property type="entry name" value="HTH_GNTR"/>
    <property type="match status" value="1"/>
</dbReference>
<keyword evidence="3" id="KW-0804">Transcription</keyword>
<dbReference type="EMBL" id="NMUL01000067">
    <property type="protein sequence ID" value="OXM59984.1"/>
    <property type="molecule type" value="Genomic_DNA"/>
</dbReference>
<dbReference type="Pfam" id="PF00392">
    <property type="entry name" value="GntR"/>
    <property type="match status" value="1"/>
</dbReference>
<dbReference type="CDD" id="cd07377">
    <property type="entry name" value="WHTH_GntR"/>
    <property type="match status" value="1"/>
</dbReference>
<evidence type="ECO:0000313" key="5">
    <source>
        <dbReference type="EMBL" id="OXM59984.1"/>
    </source>
</evidence>
<name>A0A229SMG5_9PSEU</name>
<dbReference type="SUPFAM" id="SSF46785">
    <property type="entry name" value="Winged helix' DNA-binding domain"/>
    <property type="match status" value="1"/>
</dbReference>
<dbReference type="InterPro" id="IPR036388">
    <property type="entry name" value="WH-like_DNA-bd_sf"/>
</dbReference>
<evidence type="ECO:0000256" key="1">
    <source>
        <dbReference type="ARBA" id="ARBA00023015"/>
    </source>
</evidence>
<evidence type="ECO:0000256" key="2">
    <source>
        <dbReference type="ARBA" id="ARBA00023125"/>
    </source>
</evidence>
<evidence type="ECO:0000256" key="3">
    <source>
        <dbReference type="ARBA" id="ARBA00023163"/>
    </source>
</evidence>
<keyword evidence="2" id="KW-0238">DNA-binding</keyword>
<feature type="domain" description="HTH gntR-type" evidence="4">
    <location>
        <begin position="9"/>
        <end position="77"/>
    </location>
</feature>
<dbReference type="PRINTS" id="PR00035">
    <property type="entry name" value="HTHGNTR"/>
</dbReference>
<keyword evidence="1" id="KW-0805">Transcription regulation</keyword>
<sequence length="250" mass="27281">MPTDGGAYRPGYEVAAERILELIDGLSLRAGDRLPTEIDLAQQLDTSRSVVREAIKVLSALGRVTAQKGRGLYVADGTSMLGGARQPTFFLPTKLEHVDRLFEFRKLIDVEASRLAATRATPLQLNDMREAAADCISAFEAGDFEAFGRADDRFHESVAAAAQNPFLSEAVIQCRRAQRQTARLGLPTYFAGNYSLANQEHTAILAAIQAGDVDRADQAARNHIDRTEADYRQDIMARLSQSGQGTRTPG</sequence>
<dbReference type="InterPro" id="IPR008920">
    <property type="entry name" value="TF_FadR/GntR_C"/>
</dbReference>
<keyword evidence="6" id="KW-1185">Reference proteome</keyword>
<proteinExistence type="predicted"/>
<dbReference type="PANTHER" id="PTHR43537">
    <property type="entry name" value="TRANSCRIPTIONAL REGULATOR, GNTR FAMILY"/>
    <property type="match status" value="1"/>
</dbReference>
<dbReference type="Proteomes" id="UP000215199">
    <property type="component" value="Unassembled WGS sequence"/>
</dbReference>
<dbReference type="InterPro" id="IPR000524">
    <property type="entry name" value="Tscrpt_reg_HTH_GntR"/>
</dbReference>
<protein>
    <submittedName>
        <fullName evidence="5">GntR family transcriptional regulator</fullName>
    </submittedName>
</protein>
<dbReference type="Gene3D" id="1.20.120.530">
    <property type="entry name" value="GntR ligand-binding domain-like"/>
    <property type="match status" value="1"/>
</dbReference>
<dbReference type="InterPro" id="IPR011711">
    <property type="entry name" value="GntR_C"/>
</dbReference>
<dbReference type="Pfam" id="PF07729">
    <property type="entry name" value="FCD"/>
    <property type="match status" value="1"/>
</dbReference>
<evidence type="ECO:0000259" key="4">
    <source>
        <dbReference type="PROSITE" id="PS50949"/>
    </source>
</evidence>
<organism evidence="5 6">
    <name type="scientific">Amycolatopsis vastitatis</name>
    <dbReference type="NCBI Taxonomy" id="1905142"/>
    <lineage>
        <taxon>Bacteria</taxon>
        <taxon>Bacillati</taxon>
        <taxon>Actinomycetota</taxon>
        <taxon>Actinomycetes</taxon>
        <taxon>Pseudonocardiales</taxon>
        <taxon>Pseudonocardiaceae</taxon>
        <taxon>Amycolatopsis</taxon>
    </lineage>
</organism>
<reference evidence="6" key="1">
    <citation type="submission" date="2017-07" db="EMBL/GenBank/DDBJ databases">
        <title>Comparative genome mining reveals phylogenetic distribution patterns of secondary metabolites in Amycolatopsis.</title>
        <authorList>
            <person name="Adamek M."/>
            <person name="Alanjary M."/>
            <person name="Sales-Ortells H."/>
            <person name="Goodfellow M."/>
            <person name="Bull A.T."/>
            <person name="Kalinowski J."/>
            <person name="Ziemert N."/>
        </authorList>
    </citation>
    <scope>NUCLEOTIDE SEQUENCE [LARGE SCALE GENOMIC DNA]</scope>
    <source>
        <strain evidence="6">H5</strain>
    </source>
</reference>
<accession>A0A229SMG5</accession>
<dbReference type="OrthoDB" id="4164516at2"/>
<dbReference type="GO" id="GO:0003700">
    <property type="term" value="F:DNA-binding transcription factor activity"/>
    <property type="evidence" value="ECO:0007669"/>
    <property type="project" value="InterPro"/>
</dbReference>
<dbReference type="SMART" id="SM00895">
    <property type="entry name" value="FCD"/>
    <property type="match status" value="1"/>
</dbReference>
<dbReference type="AlphaFoldDB" id="A0A229SMG5"/>
<dbReference type="PANTHER" id="PTHR43537:SF51">
    <property type="entry name" value="HTH-TYPE TRANSCRIPTIONAL REGULATOR LGOR-RELATED"/>
    <property type="match status" value="1"/>
</dbReference>
<dbReference type="SUPFAM" id="SSF48008">
    <property type="entry name" value="GntR ligand-binding domain-like"/>
    <property type="match status" value="1"/>
</dbReference>
<comment type="caution">
    <text evidence="5">The sequence shown here is derived from an EMBL/GenBank/DDBJ whole genome shotgun (WGS) entry which is preliminary data.</text>
</comment>